<protein>
    <submittedName>
        <fullName evidence="1">Uncharacterized protein</fullName>
    </submittedName>
</protein>
<evidence type="ECO:0000313" key="1">
    <source>
        <dbReference type="EMBL" id="KAK7323284.1"/>
    </source>
</evidence>
<accession>A0AAN9Q6J8</accession>
<gene>
    <name evidence="1" type="ORF">VNO77_26749</name>
</gene>
<dbReference type="EMBL" id="JAYMYQ010000006">
    <property type="protein sequence ID" value="KAK7323284.1"/>
    <property type="molecule type" value="Genomic_DNA"/>
</dbReference>
<dbReference type="Proteomes" id="UP001367508">
    <property type="component" value="Unassembled WGS sequence"/>
</dbReference>
<proteinExistence type="predicted"/>
<reference evidence="1 2" key="1">
    <citation type="submission" date="2024-01" db="EMBL/GenBank/DDBJ databases">
        <title>The genomes of 5 underutilized Papilionoideae crops provide insights into root nodulation and disease resistanc.</title>
        <authorList>
            <person name="Jiang F."/>
        </authorList>
    </citation>
    <scope>NUCLEOTIDE SEQUENCE [LARGE SCALE GENOMIC DNA]</scope>
    <source>
        <strain evidence="1">LVBAO_FW01</strain>
        <tissue evidence="1">Leaves</tissue>
    </source>
</reference>
<evidence type="ECO:0000313" key="2">
    <source>
        <dbReference type="Proteomes" id="UP001367508"/>
    </source>
</evidence>
<name>A0AAN9Q6J8_CANGL</name>
<dbReference type="AlphaFoldDB" id="A0AAN9Q6J8"/>
<sequence length="71" mass="8015">MKLDAFSFGLYVGTVTCNTGDNHSINGVDPGFEHRLDVRLIRGDAMKHEQTHALAEYSAKHSGHIRAYFFY</sequence>
<organism evidence="1 2">
    <name type="scientific">Canavalia gladiata</name>
    <name type="common">Sword bean</name>
    <name type="synonym">Dolichos gladiatus</name>
    <dbReference type="NCBI Taxonomy" id="3824"/>
    <lineage>
        <taxon>Eukaryota</taxon>
        <taxon>Viridiplantae</taxon>
        <taxon>Streptophyta</taxon>
        <taxon>Embryophyta</taxon>
        <taxon>Tracheophyta</taxon>
        <taxon>Spermatophyta</taxon>
        <taxon>Magnoliopsida</taxon>
        <taxon>eudicotyledons</taxon>
        <taxon>Gunneridae</taxon>
        <taxon>Pentapetalae</taxon>
        <taxon>rosids</taxon>
        <taxon>fabids</taxon>
        <taxon>Fabales</taxon>
        <taxon>Fabaceae</taxon>
        <taxon>Papilionoideae</taxon>
        <taxon>50 kb inversion clade</taxon>
        <taxon>NPAAA clade</taxon>
        <taxon>indigoferoid/millettioid clade</taxon>
        <taxon>Phaseoleae</taxon>
        <taxon>Canavalia</taxon>
    </lineage>
</organism>
<comment type="caution">
    <text evidence="1">The sequence shown here is derived from an EMBL/GenBank/DDBJ whole genome shotgun (WGS) entry which is preliminary data.</text>
</comment>
<keyword evidence="2" id="KW-1185">Reference proteome</keyword>